<proteinExistence type="predicted"/>
<feature type="transmembrane region" description="Helical" evidence="1">
    <location>
        <begin position="83"/>
        <end position="100"/>
    </location>
</feature>
<evidence type="ECO:0000256" key="1">
    <source>
        <dbReference type="SAM" id="Phobius"/>
    </source>
</evidence>
<keyword evidence="1" id="KW-0472">Membrane</keyword>
<organism evidence="2 3">
    <name type="scientific">Hymenobacter jeollabukensis</name>
    <dbReference type="NCBI Taxonomy" id="2025313"/>
    <lineage>
        <taxon>Bacteria</taxon>
        <taxon>Pseudomonadati</taxon>
        <taxon>Bacteroidota</taxon>
        <taxon>Cytophagia</taxon>
        <taxon>Cytophagales</taxon>
        <taxon>Hymenobacteraceae</taxon>
        <taxon>Hymenobacter</taxon>
    </lineage>
</organism>
<protein>
    <submittedName>
        <fullName evidence="2">Uncharacterized protein</fullName>
    </submittedName>
</protein>
<dbReference type="AlphaFoldDB" id="A0A5R8WQA4"/>
<keyword evidence="1" id="KW-0812">Transmembrane</keyword>
<keyword evidence="3" id="KW-1185">Reference proteome</keyword>
<comment type="caution">
    <text evidence="2">The sequence shown here is derived from an EMBL/GenBank/DDBJ whole genome shotgun (WGS) entry which is preliminary data.</text>
</comment>
<keyword evidence="1" id="KW-1133">Transmembrane helix</keyword>
<evidence type="ECO:0000313" key="2">
    <source>
        <dbReference type="EMBL" id="TLM91912.1"/>
    </source>
</evidence>
<accession>A0A5R8WQA4</accession>
<dbReference type="RefSeq" id="WP_138078982.1">
    <property type="nucleotide sequence ID" value="NZ_VAJM01000006.1"/>
</dbReference>
<reference evidence="2 3" key="1">
    <citation type="submission" date="2019-05" db="EMBL/GenBank/DDBJ databases">
        <title>Hymenobacter edaphi sp. nov., isolated from abandoned arsenic-contaminated farmland soil.</title>
        <authorList>
            <person name="Nie L."/>
        </authorList>
    </citation>
    <scope>NUCLEOTIDE SEQUENCE [LARGE SCALE GENOMIC DNA]</scope>
    <source>
        <strain evidence="2 3">1-3-3-8</strain>
    </source>
</reference>
<dbReference type="OrthoDB" id="772995at2"/>
<dbReference type="Proteomes" id="UP000305517">
    <property type="component" value="Unassembled WGS sequence"/>
</dbReference>
<dbReference type="EMBL" id="VAJM01000006">
    <property type="protein sequence ID" value="TLM91912.1"/>
    <property type="molecule type" value="Genomic_DNA"/>
</dbReference>
<evidence type="ECO:0000313" key="3">
    <source>
        <dbReference type="Proteomes" id="UP000305517"/>
    </source>
</evidence>
<sequence length="101" mass="11509">MERPPLSATKRCPHCGQWSAHRLQPDDRCEHCQQLLDPFGPERAAQMEKAWKWEMPPMMLLPIPATDPAWLRALKYLVRGGQLLFAATVSFILWLITAIAG</sequence>
<gene>
    <name evidence="2" type="ORF">FDY95_15280</name>
</gene>
<name>A0A5R8WQA4_9BACT</name>